<dbReference type="EMBL" id="LBJM01000150">
    <property type="protein sequence ID" value="RXH26896.1"/>
    <property type="molecule type" value="Genomic_DNA"/>
</dbReference>
<dbReference type="Gene3D" id="3.20.20.30">
    <property type="entry name" value="Luciferase-like domain"/>
    <property type="match status" value="1"/>
</dbReference>
<accession>A0A4Q0S2R8</accession>
<comment type="caution">
    <text evidence="6">The sequence shown here is derived from an EMBL/GenBank/DDBJ whole genome shotgun (WGS) entry which is preliminary data.</text>
</comment>
<sequence>MPAKRKINLGALIYGFGHHPGSWLLPNVPKNAAIDINYHKKLAQIAERGTLDFLFYADGLAFSDPGRRGRVPKATNKLEPITLITALSGATSHLGFIATVSTSYSEPYNVARQLASADHISGGRIGWNVVTTDDQEAAGNFGGLAIPPDERYARARE</sequence>
<protein>
    <recommendedName>
        <fullName evidence="5">Luciferase-like domain-containing protein</fullName>
    </recommendedName>
</protein>
<dbReference type="PANTHER" id="PTHR30011">
    <property type="entry name" value="ALKANESULFONATE MONOOXYGENASE-RELATED"/>
    <property type="match status" value="1"/>
</dbReference>
<dbReference type="InterPro" id="IPR051260">
    <property type="entry name" value="Diverse_substr_monoxygenases"/>
</dbReference>
<keyword evidence="3" id="KW-0560">Oxidoreductase</keyword>
<evidence type="ECO:0000313" key="7">
    <source>
        <dbReference type="Proteomes" id="UP000290565"/>
    </source>
</evidence>
<evidence type="ECO:0000256" key="4">
    <source>
        <dbReference type="ARBA" id="ARBA00023033"/>
    </source>
</evidence>
<dbReference type="Proteomes" id="UP000290565">
    <property type="component" value="Unassembled WGS sequence"/>
</dbReference>
<feature type="non-terminal residue" evidence="6">
    <location>
        <position position="1"/>
    </location>
</feature>
<dbReference type="InterPro" id="IPR011251">
    <property type="entry name" value="Luciferase-like_dom"/>
</dbReference>
<keyword evidence="1" id="KW-0285">Flavoprotein</keyword>
<proteinExistence type="predicted"/>
<dbReference type="GO" id="GO:0004497">
    <property type="term" value="F:monooxygenase activity"/>
    <property type="evidence" value="ECO:0007669"/>
    <property type="project" value="UniProtKB-KW"/>
</dbReference>
<dbReference type="PANTHER" id="PTHR30011:SF16">
    <property type="entry name" value="C2H2 FINGER DOMAIN TRANSCRIPTION FACTOR (EUROFUNG)-RELATED"/>
    <property type="match status" value="1"/>
</dbReference>
<keyword evidence="2" id="KW-0288">FMN</keyword>
<feature type="non-terminal residue" evidence="6">
    <location>
        <position position="157"/>
    </location>
</feature>
<dbReference type="InterPro" id="IPR036661">
    <property type="entry name" value="Luciferase-like_sf"/>
</dbReference>
<keyword evidence="4" id="KW-0503">Monooxygenase</keyword>
<feature type="domain" description="Luciferase-like" evidence="5">
    <location>
        <begin position="32"/>
        <end position="157"/>
    </location>
</feature>
<name>A0A4Q0S2R8_9BRAD</name>
<evidence type="ECO:0000256" key="1">
    <source>
        <dbReference type="ARBA" id="ARBA00022630"/>
    </source>
</evidence>
<dbReference type="AlphaFoldDB" id="A0A4Q0S2R8"/>
<dbReference type="Pfam" id="PF00296">
    <property type="entry name" value="Bac_luciferase"/>
    <property type="match status" value="1"/>
</dbReference>
<evidence type="ECO:0000256" key="2">
    <source>
        <dbReference type="ARBA" id="ARBA00022643"/>
    </source>
</evidence>
<reference evidence="6 7" key="1">
    <citation type="submission" date="2015-04" db="EMBL/GenBank/DDBJ databases">
        <title>Comparative genomics of rhizobia nodulating Arachis hypogaea in China.</title>
        <authorList>
            <person name="Li Y."/>
        </authorList>
    </citation>
    <scope>NUCLEOTIDE SEQUENCE [LARGE SCALE GENOMIC DNA]</scope>
    <source>
        <strain evidence="6 7">CCBAU 51787</strain>
    </source>
</reference>
<evidence type="ECO:0000259" key="5">
    <source>
        <dbReference type="Pfam" id="PF00296"/>
    </source>
</evidence>
<gene>
    <name evidence="6" type="ORF">XH94_35440</name>
</gene>
<dbReference type="GO" id="GO:0016705">
    <property type="term" value="F:oxidoreductase activity, acting on paired donors, with incorporation or reduction of molecular oxygen"/>
    <property type="evidence" value="ECO:0007669"/>
    <property type="project" value="InterPro"/>
</dbReference>
<dbReference type="RefSeq" id="WP_128947338.1">
    <property type="nucleotide sequence ID" value="NZ_LBJM01000150.1"/>
</dbReference>
<evidence type="ECO:0000256" key="3">
    <source>
        <dbReference type="ARBA" id="ARBA00023002"/>
    </source>
</evidence>
<evidence type="ECO:0000313" key="6">
    <source>
        <dbReference type="EMBL" id="RXH26896.1"/>
    </source>
</evidence>
<dbReference type="SUPFAM" id="SSF51679">
    <property type="entry name" value="Bacterial luciferase-like"/>
    <property type="match status" value="1"/>
</dbReference>
<organism evidence="6 7">
    <name type="scientific">Bradyrhizobium zhanjiangense</name>
    <dbReference type="NCBI Taxonomy" id="1325107"/>
    <lineage>
        <taxon>Bacteria</taxon>
        <taxon>Pseudomonadati</taxon>
        <taxon>Pseudomonadota</taxon>
        <taxon>Alphaproteobacteria</taxon>
        <taxon>Hyphomicrobiales</taxon>
        <taxon>Nitrobacteraceae</taxon>
        <taxon>Bradyrhizobium</taxon>
    </lineage>
</organism>